<name>A0A3P6SNR4_LITSI</name>
<dbReference type="Pfam" id="PF10294">
    <property type="entry name" value="Methyltransf_16"/>
    <property type="match status" value="1"/>
</dbReference>
<dbReference type="SUPFAM" id="SSF53335">
    <property type="entry name" value="S-adenosyl-L-methionine-dependent methyltransferases"/>
    <property type="match status" value="1"/>
</dbReference>
<protein>
    <recommendedName>
        <fullName evidence="3">N-acetyl-D-glucosamine kinase</fullName>
        <ecNumber evidence="2">2.7.1.59</ecNumber>
    </recommendedName>
    <alternativeName>
        <fullName evidence="7">GlcNAc kinase</fullName>
    </alternativeName>
</protein>
<dbReference type="OrthoDB" id="311172at2759"/>
<dbReference type="InterPro" id="IPR029063">
    <property type="entry name" value="SAM-dependent_MTases_sf"/>
</dbReference>
<evidence type="ECO:0000256" key="3">
    <source>
        <dbReference type="ARBA" id="ARBA00014974"/>
    </source>
</evidence>
<evidence type="ECO:0000256" key="5">
    <source>
        <dbReference type="ARBA" id="ARBA00022771"/>
    </source>
</evidence>
<dbReference type="InterPro" id="IPR019410">
    <property type="entry name" value="Methyltransf_16"/>
</dbReference>
<dbReference type="Gene3D" id="3.30.420.40">
    <property type="match status" value="2"/>
</dbReference>
<accession>A0A3P6SNR4</accession>
<dbReference type="PROSITE" id="PS50089">
    <property type="entry name" value="ZF_RING_2"/>
    <property type="match status" value="1"/>
</dbReference>
<dbReference type="PANTHER" id="PTHR12862:SF0">
    <property type="entry name" value="N-ACETYL-D-GLUCOSAMINE KINASE"/>
    <property type="match status" value="1"/>
</dbReference>
<dbReference type="SUPFAM" id="SSF57850">
    <property type="entry name" value="RING/U-box"/>
    <property type="match status" value="1"/>
</dbReference>
<dbReference type="EC" id="2.7.1.59" evidence="2"/>
<dbReference type="InterPro" id="IPR001841">
    <property type="entry name" value="Znf_RING"/>
</dbReference>
<comment type="similarity">
    <text evidence="1">Belongs to the eukaryotic-type N-acetylglucosamine kinase family.</text>
</comment>
<sequence>MFHQQLHATGPLPIDSLELEPEPTSYAGEPRHKGQWGFEGMWSFGDYGRVILELGAGCTGIPGLVAAKCGAKLVIFTDHPGSEEAFKILKQNCVENDLDENSFSIKGLDWNGSNLNEVLDGVHVLHYILAADVFYDITVFRAFIDTVASLLQQYPKATCIFAYEERNSNWSIEDLLLLKELCCRRVRVINTDLHTIHIGIIVTRTDFMEASRIFAGVEGGATQSRLIFIDETGKRYGEWSQSGLNYCLDRFDVVADRIAKWIQIAKKEVGIVGPLAAVGMGLSGAEDEENNRRLIDFLKDQHGDIALEFSLSSDAVVAVAASFQNGGAVIIAGTGSACRLLKADSSVHGVGGWGHQISDGGSAFWITRRLIQYIFDEEDGLHRSPHPVSMIKRLFLEFFGLCDKTGILEILYTNFDKSRIASFAAHVAKEANNDPLIRCVFRDAGEQLGLHVRAISRNFDEEMLVNAPLLLIGSVWQSWELLKDGFICGLKSDGSRIRQVTLYTLLETPALGGALLVAKKLGKRIACEQKTAVFERILLVVPINLEMSHKDDIIPGQSWIMCNVCCRSASTSPSHIAFYLTKCGHIFCGKCLVGIASSRDVARICLYCKKKIAICRISRDMPQMVQTYFRCPRELLAESMAEIMQVIRFQTMHTAYLVKRFNTMVNSSFLLVHVRINYEKLRRFCCEILHKKAVLERKLMNEVGLLQYSNISTNDTNIPVMLPNSSAENLNSTRNVETLKASVISGHFFLTFSSSCLANITKKKSSHRLCFVINSGSKNILKARRCRFWKSITGIQDYGTISSASIGEAFVLSILTISDESCYYRCALVSNTEQFLLLELIKFLPDRNFGSEMKHRAADCNRILVTSPEAFHSNLNGNGHLEESTTSASATSVSYVALFMLEMQVGSSKVVPMLNVQFPCGPPYVVIVSLFRCVLRLAERE</sequence>
<evidence type="ECO:0000313" key="12">
    <source>
        <dbReference type="Proteomes" id="UP000277928"/>
    </source>
</evidence>
<dbReference type="InterPro" id="IPR002731">
    <property type="entry name" value="ATPase_BadF"/>
</dbReference>
<keyword evidence="12" id="KW-1185">Reference proteome</keyword>
<evidence type="ECO:0000256" key="1">
    <source>
        <dbReference type="ARBA" id="ARBA00006198"/>
    </source>
</evidence>
<dbReference type="InterPro" id="IPR017907">
    <property type="entry name" value="Znf_RING_CS"/>
</dbReference>
<proteinExistence type="inferred from homology"/>
<feature type="region of interest" description="Disordered" evidence="9">
    <location>
        <begin position="1"/>
        <end position="30"/>
    </location>
</feature>
<evidence type="ECO:0000256" key="7">
    <source>
        <dbReference type="ARBA" id="ARBA00031123"/>
    </source>
</evidence>
<dbReference type="Pfam" id="PF14634">
    <property type="entry name" value="zf-RING_5"/>
    <property type="match status" value="1"/>
</dbReference>
<gene>
    <name evidence="11" type="ORF">NLS_LOCUS848</name>
</gene>
<dbReference type="GO" id="GO:0045127">
    <property type="term" value="F:N-acetylglucosamine kinase activity"/>
    <property type="evidence" value="ECO:0007669"/>
    <property type="project" value="UniProtKB-EC"/>
</dbReference>
<dbReference type="Proteomes" id="UP000277928">
    <property type="component" value="Unassembled WGS sequence"/>
</dbReference>
<dbReference type="Gene3D" id="3.40.50.150">
    <property type="entry name" value="Vaccinia Virus protein VP39"/>
    <property type="match status" value="1"/>
</dbReference>
<reference evidence="11 12" key="1">
    <citation type="submission" date="2018-08" db="EMBL/GenBank/DDBJ databases">
        <authorList>
            <person name="Laetsch R D."/>
            <person name="Stevens L."/>
            <person name="Kumar S."/>
            <person name="Blaxter L. M."/>
        </authorList>
    </citation>
    <scope>NUCLEOTIDE SEQUENCE [LARGE SCALE GENOMIC DNA]</scope>
</reference>
<keyword evidence="6" id="KW-0862">Zinc</keyword>
<evidence type="ECO:0000256" key="2">
    <source>
        <dbReference type="ARBA" id="ARBA00012122"/>
    </source>
</evidence>
<evidence type="ECO:0000256" key="4">
    <source>
        <dbReference type="ARBA" id="ARBA00022723"/>
    </source>
</evidence>
<dbReference type="AlphaFoldDB" id="A0A3P6SNR4"/>
<dbReference type="InterPro" id="IPR039758">
    <property type="entry name" value="NAGK-like"/>
</dbReference>
<dbReference type="PANTHER" id="PTHR12862">
    <property type="entry name" value="BADF TYPE ATPASE DOMAIN-CONTAINING PROTEIN"/>
    <property type="match status" value="1"/>
</dbReference>
<dbReference type="SUPFAM" id="SSF53067">
    <property type="entry name" value="Actin-like ATPase domain"/>
    <property type="match status" value="2"/>
</dbReference>
<dbReference type="Pfam" id="PF01869">
    <property type="entry name" value="BcrAD_BadFG"/>
    <property type="match status" value="1"/>
</dbReference>
<feature type="domain" description="RING-type" evidence="10">
    <location>
        <begin position="562"/>
        <end position="609"/>
    </location>
</feature>
<dbReference type="EMBL" id="UYRX01000024">
    <property type="protein sequence ID" value="VDK69690.1"/>
    <property type="molecule type" value="Genomic_DNA"/>
</dbReference>
<dbReference type="STRING" id="42156.A0A3P6SNR4"/>
<evidence type="ECO:0000256" key="9">
    <source>
        <dbReference type="SAM" id="MobiDB-lite"/>
    </source>
</evidence>
<dbReference type="InterPro" id="IPR013083">
    <property type="entry name" value="Znf_RING/FYVE/PHD"/>
</dbReference>
<evidence type="ECO:0000256" key="8">
    <source>
        <dbReference type="PROSITE-ProRule" id="PRU00175"/>
    </source>
</evidence>
<dbReference type="PROSITE" id="PS00518">
    <property type="entry name" value="ZF_RING_1"/>
    <property type="match status" value="1"/>
</dbReference>
<evidence type="ECO:0000256" key="6">
    <source>
        <dbReference type="ARBA" id="ARBA00022833"/>
    </source>
</evidence>
<evidence type="ECO:0000259" key="10">
    <source>
        <dbReference type="PROSITE" id="PS50089"/>
    </source>
</evidence>
<organism evidence="11 12">
    <name type="scientific">Litomosoides sigmodontis</name>
    <name type="common">Filarial nematode worm</name>
    <dbReference type="NCBI Taxonomy" id="42156"/>
    <lineage>
        <taxon>Eukaryota</taxon>
        <taxon>Metazoa</taxon>
        <taxon>Ecdysozoa</taxon>
        <taxon>Nematoda</taxon>
        <taxon>Chromadorea</taxon>
        <taxon>Rhabditida</taxon>
        <taxon>Spirurina</taxon>
        <taxon>Spiruromorpha</taxon>
        <taxon>Filarioidea</taxon>
        <taxon>Onchocercidae</taxon>
        <taxon>Litomosoides</taxon>
    </lineage>
</organism>
<dbReference type="GO" id="GO:0008270">
    <property type="term" value="F:zinc ion binding"/>
    <property type="evidence" value="ECO:0007669"/>
    <property type="project" value="UniProtKB-KW"/>
</dbReference>
<keyword evidence="4" id="KW-0479">Metal-binding</keyword>
<dbReference type="InterPro" id="IPR043129">
    <property type="entry name" value="ATPase_NBD"/>
</dbReference>
<dbReference type="OMA" id="FMEASRI"/>
<evidence type="ECO:0000313" key="11">
    <source>
        <dbReference type="EMBL" id="VDK69690.1"/>
    </source>
</evidence>
<dbReference type="Gene3D" id="3.30.40.10">
    <property type="entry name" value="Zinc/RING finger domain, C3HC4 (zinc finger)"/>
    <property type="match status" value="1"/>
</dbReference>
<keyword evidence="5 8" id="KW-0863">Zinc-finger</keyword>